<organism evidence="1 2">
    <name type="scientific">Porcine circovirus 2</name>
    <name type="common">PCV2</name>
    <dbReference type="NCBI Taxonomy" id="85708"/>
    <lineage>
        <taxon>Viruses</taxon>
        <taxon>Monodnaviria</taxon>
        <taxon>Shotokuvirae</taxon>
        <taxon>Cressdnaviricota</taxon>
        <taxon>Arfiviricetes</taxon>
        <taxon>Cirlivirales</taxon>
        <taxon>Circoviridae</taxon>
        <taxon>Circovirus</taxon>
        <taxon>Circovirus porcine2</taxon>
    </lineage>
</organism>
<protein>
    <submittedName>
        <fullName evidence="1">Uncharacterized protein</fullName>
    </submittedName>
</protein>
<name>O56127_PCV2</name>
<evidence type="ECO:0000313" key="1">
    <source>
        <dbReference type="EMBL" id="AAC59472.1"/>
    </source>
</evidence>
<sequence length="14" mass="1761">MKNKNHYEVIKKTQ</sequence>
<evidence type="ECO:0000313" key="2">
    <source>
        <dbReference type="Proteomes" id="UP000150239"/>
    </source>
</evidence>
<accession>O56127</accession>
<proteinExistence type="predicted"/>
<reference evidence="1 2" key="1">
    <citation type="journal article" date="1998" name="J. Virol.">
        <title>Nucleotide sequence of porcine circovirus associated with postweaning multisystemic wasting syndrome in pigs.</title>
        <authorList>
            <person name="Hamel A.L."/>
            <person name="Lin L.L."/>
            <person name="Nayar G.P."/>
        </authorList>
    </citation>
    <scope>NUCLEOTIDE SEQUENCE [LARGE SCALE GENOMIC DNA]</scope>
    <source>
        <strain evidence="1">Pmws PCV</strain>
    </source>
</reference>
<organismHost>
    <name type="scientific">Sus scrofa</name>
    <name type="common">Pig</name>
    <dbReference type="NCBI Taxonomy" id="9823"/>
</organismHost>
<dbReference type="EMBL" id="AF027217">
    <property type="protein sequence ID" value="AAC59472.1"/>
    <property type="molecule type" value="Genomic_DNA"/>
</dbReference>
<dbReference type="Proteomes" id="UP000150239">
    <property type="component" value="Segment"/>
</dbReference>